<dbReference type="GO" id="GO:0008270">
    <property type="term" value="F:zinc ion binding"/>
    <property type="evidence" value="ECO:0007669"/>
    <property type="project" value="UniProtKB-KW"/>
</dbReference>
<evidence type="ECO:0000313" key="6">
    <source>
        <dbReference type="Proteomes" id="UP000288716"/>
    </source>
</evidence>
<protein>
    <recommendedName>
        <fullName evidence="4">RING-type domain-containing protein</fullName>
    </recommendedName>
</protein>
<dbReference type="PROSITE" id="PS50089">
    <property type="entry name" value="ZF_RING_2"/>
    <property type="match status" value="1"/>
</dbReference>
<evidence type="ECO:0000259" key="4">
    <source>
        <dbReference type="PROSITE" id="PS50089"/>
    </source>
</evidence>
<proteinExistence type="predicted"/>
<comment type="caution">
    <text evidence="5">The sequence shown here is derived from an EMBL/GenBank/DDBJ whole genome shotgun (WGS) entry which is preliminary data.</text>
</comment>
<dbReference type="InterPro" id="IPR013083">
    <property type="entry name" value="Znf_RING/FYVE/PHD"/>
</dbReference>
<evidence type="ECO:0000313" key="5">
    <source>
        <dbReference type="EMBL" id="RWS20416.1"/>
    </source>
</evidence>
<dbReference type="Gene3D" id="3.30.40.10">
    <property type="entry name" value="Zinc/RING finger domain, C3HC4 (zinc finger)"/>
    <property type="match status" value="1"/>
</dbReference>
<dbReference type="InterPro" id="IPR001841">
    <property type="entry name" value="Znf_RING"/>
</dbReference>
<name>A0A443RYL3_9ACAR</name>
<organism evidence="5 6">
    <name type="scientific">Leptotrombidium deliense</name>
    <dbReference type="NCBI Taxonomy" id="299467"/>
    <lineage>
        <taxon>Eukaryota</taxon>
        <taxon>Metazoa</taxon>
        <taxon>Ecdysozoa</taxon>
        <taxon>Arthropoda</taxon>
        <taxon>Chelicerata</taxon>
        <taxon>Arachnida</taxon>
        <taxon>Acari</taxon>
        <taxon>Acariformes</taxon>
        <taxon>Trombidiformes</taxon>
        <taxon>Prostigmata</taxon>
        <taxon>Anystina</taxon>
        <taxon>Parasitengona</taxon>
        <taxon>Trombiculoidea</taxon>
        <taxon>Trombiculidae</taxon>
        <taxon>Leptotrombidium</taxon>
    </lineage>
</organism>
<reference evidence="5 6" key="1">
    <citation type="journal article" date="2018" name="Gigascience">
        <title>Genomes of trombidid mites reveal novel predicted allergens and laterally-transferred genes associated with secondary metabolism.</title>
        <authorList>
            <person name="Dong X."/>
            <person name="Chaisiri K."/>
            <person name="Xia D."/>
            <person name="Armstrong S.D."/>
            <person name="Fang Y."/>
            <person name="Donnelly M.J."/>
            <person name="Kadowaki T."/>
            <person name="McGarry J.W."/>
            <person name="Darby A.C."/>
            <person name="Makepeace B.L."/>
        </authorList>
    </citation>
    <scope>NUCLEOTIDE SEQUENCE [LARGE SCALE GENOMIC DNA]</scope>
    <source>
        <strain evidence="5">UoL-UT</strain>
    </source>
</reference>
<gene>
    <name evidence="5" type="ORF">B4U80_12086</name>
</gene>
<accession>A0A443RYL3</accession>
<keyword evidence="1 3" id="KW-0479">Metal-binding</keyword>
<sequence length="269" mass="30801">MSEVEAVPTKTNIYKITNGFDCFMCEQLVFKDKVRFSGCDHLHHKLCAMKWYVENKSCPICRAAGDSLVYEDGRLVCEDLPEPIQPEPVEPLDKCSLCDQALSDGQQLAFLTCCMSKGLEHEFHLSCLISKCNIIGPYCPHCYDSSISITTNGGREIFFNHLENSFPVEQEPHIEEDQDIYMEIKPCALCMEPVFENDWYGCLSVCEPGDHVFHLFCLAIHFMDYGAYCPWCEEEGNFILEEDYGGLHFDPSDRKFYTHDNNGGRTFIM</sequence>
<dbReference type="EMBL" id="NCKV01017700">
    <property type="protein sequence ID" value="RWS20416.1"/>
    <property type="molecule type" value="Genomic_DNA"/>
</dbReference>
<feature type="domain" description="RING-type" evidence="4">
    <location>
        <begin position="22"/>
        <end position="62"/>
    </location>
</feature>
<dbReference type="AlphaFoldDB" id="A0A443RYL3"/>
<keyword evidence="1 3" id="KW-0863">Zinc-finger</keyword>
<dbReference type="VEuPathDB" id="VectorBase:LDEU011624"/>
<evidence type="ECO:0000256" key="3">
    <source>
        <dbReference type="PROSITE-ProRule" id="PRU00175"/>
    </source>
</evidence>
<evidence type="ECO:0000256" key="2">
    <source>
        <dbReference type="ARBA" id="ARBA00022833"/>
    </source>
</evidence>
<evidence type="ECO:0000256" key="1">
    <source>
        <dbReference type="ARBA" id="ARBA00022771"/>
    </source>
</evidence>
<dbReference type="SUPFAM" id="SSF57850">
    <property type="entry name" value="RING/U-box"/>
    <property type="match status" value="2"/>
</dbReference>
<dbReference type="Proteomes" id="UP000288716">
    <property type="component" value="Unassembled WGS sequence"/>
</dbReference>
<dbReference type="Pfam" id="PF13639">
    <property type="entry name" value="zf-RING_2"/>
    <property type="match status" value="1"/>
</dbReference>
<keyword evidence="6" id="KW-1185">Reference proteome</keyword>
<keyword evidence="2" id="KW-0862">Zinc</keyword>
<dbReference type="SMART" id="SM00184">
    <property type="entry name" value="RING"/>
    <property type="match status" value="3"/>
</dbReference>